<dbReference type="OrthoDB" id="9769481at2"/>
<gene>
    <name evidence="1" type="ORF">NCTC13765_01942</name>
</gene>
<evidence type="ECO:0000313" key="2">
    <source>
        <dbReference type="Proteomes" id="UP000254634"/>
    </source>
</evidence>
<organism evidence="1 2">
    <name type="scientific">Streptococcus massiliensis</name>
    <dbReference type="NCBI Taxonomy" id="313439"/>
    <lineage>
        <taxon>Bacteria</taxon>
        <taxon>Bacillati</taxon>
        <taxon>Bacillota</taxon>
        <taxon>Bacilli</taxon>
        <taxon>Lactobacillales</taxon>
        <taxon>Streptococcaceae</taxon>
        <taxon>Streptococcus</taxon>
    </lineage>
</organism>
<dbReference type="AlphaFoldDB" id="A0A380L2E3"/>
<dbReference type="CDD" id="cd00741">
    <property type="entry name" value="Lipase"/>
    <property type="match status" value="1"/>
</dbReference>
<proteinExistence type="predicted"/>
<keyword evidence="2" id="KW-1185">Reference proteome</keyword>
<dbReference type="Proteomes" id="UP000254634">
    <property type="component" value="Unassembled WGS sequence"/>
</dbReference>
<dbReference type="Gene3D" id="3.40.50.1820">
    <property type="entry name" value="alpha/beta hydrolase"/>
    <property type="match status" value="1"/>
</dbReference>
<sequence length="380" mass="43103">MNLFDYLEQVKNETIYDKDLTILDLLMFTELSYINFDGVADKNFDRYHAKRLDDCAEALTDLAPTPTIMGKEHLQLLQQMGQSLRFKSSKLMGYVNDIDSDIEKQFSATTFRIKPDTYIVAFRGTDDSIIGWKEDFHMTYMPQIPAQLTATHYLEKALAELPGTFYVTGHSKGGNLATFATSHLSSENQERIKLITSFDAPGLNKLIIETAGYQSISPKIERYIPYGSIVGMMLEIPETAHIVQSTAIGGIAQHNPFSWKVENDSFLLADGLNADSLQTDKTLKNWVASTPDDQLKQFFDLFFGLILDANITSITDFFQLDAPKKIITILDNTKALDPNEKEMLIRLTKLLFSLRFESWKEESKLPKFPLPFTGEKEELS</sequence>
<dbReference type="InterPro" id="IPR024499">
    <property type="entry name" value="Mbeg1-like"/>
</dbReference>
<dbReference type="RefSeq" id="WP_018370970.1">
    <property type="nucleotide sequence ID" value="NZ_UHFR01000005.1"/>
</dbReference>
<reference evidence="1" key="1">
    <citation type="submission" date="2018-06" db="EMBL/GenBank/DDBJ databases">
        <authorList>
            <consortium name="Pathogen Informatics"/>
            <person name="Doyle S."/>
        </authorList>
    </citation>
    <scope>NUCLEOTIDE SEQUENCE [LARGE SCALE GENOMIC DNA]</scope>
    <source>
        <strain evidence="1">NCTC13765</strain>
    </source>
</reference>
<dbReference type="Pfam" id="PF11187">
    <property type="entry name" value="Mbeg1-like"/>
    <property type="match status" value="1"/>
</dbReference>
<evidence type="ECO:0000313" key="1">
    <source>
        <dbReference type="EMBL" id="SUN77417.1"/>
    </source>
</evidence>
<protein>
    <submittedName>
        <fullName evidence="1">Lipase</fullName>
    </submittedName>
</protein>
<dbReference type="SUPFAM" id="SSF53474">
    <property type="entry name" value="alpha/beta-Hydrolases"/>
    <property type="match status" value="1"/>
</dbReference>
<dbReference type="EMBL" id="UHFR01000005">
    <property type="protein sequence ID" value="SUN77417.1"/>
    <property type="molecule type" value="Genomic_DNA"/>
</dbReference>
<dbReference type="InterPro" id="IPR029058">
    <property type="entry name" value="AB_hydrolase_fold"/>
</dbReference>
<accession>A0A380L2E3</accession>
<dbReference type="STRING" id="1123307.GCA_000380065_00284"/>
<name>A0A380L2E3_9STRE</name>